<dbReference type="AlphaFoldDB" id="A0A497XGR1"/>
<dbReference type="InterPro" id="IPR003718">
    <property type="entry name" value="OsmC/Ohr_fam"/>
</dbReference>
<protein>
    <submittedName>
        <fullName evidence="1">Putative redox protein</fullName>
    </submittedName>
</protein>
<dbReference type="OrthoDB" id="1162341at2"/>
<evidence type="ECO:0000313" key="1">
    <source>
        <dbReference type="EMBL" id="RLJ65187.1"/>
    </source>
</evidence>
<keyword evidence="2" id="KW-1185">Reference proteome</keyword>
<dbReference type="InterPro" id="IPR015946">
    <property type="entry name" value="KH_dom-like_a/b"/>
</dbReference>
<reference evidence="1 2" key="1">
    <citation type="submission" date="2018-10" db="EMBL/GenBank/DDBJ databases">
        <title>Genomic Encyclopedia of Type Strains, Phase IV (KMG-IV): sequencing the most valuable type-strain genomes for metagenomic binning, comparative biology and taxonomic classification.</title>
        <authorList>
            <person name="Goeker M."/>
        </authorList>
    </citation>
    <scope>NUCLEOTIDE SEQUENCE [LARGE SCALE GENOMIC DNA]</scope>
    <source>
        <strain evidence="1 2">DSM 26916</strain>
    </source>
</reference>
<dbReference type="Proteomes" id="UP000268908">
    <property type="component" value="Unassembled WGS sequence"/>
</dbReference>
<dbReference type="InterPro" id="IPR036102">
    <property type="entry name" value="OsmC/Ohrsf"/>
</dbReference>
<organism evidence="1 2">
    <name type="scientific">Sulfurisoma sediminicola</name>
    <dbReference type="NCBI Taxonomy" id="1381557"/>
    <lineage>
        <taxon>Bacteria</taxon>
        <taxon>Pseudomonadati</taxon>
        <taxon>Pseudomonadota</taxon>
        <taxon>Betaproteobacteria</taxon>
        <taxon>Nitrosomonadales</taxon>
        <taxon>Sterolibacteriaceae</taxon>
        <taxon>Sulfurisoma</taxon>
    </lineage>
</organism>
<comment type="caution">
    <text evidence="1">The sequence shown here is derived from an EMBL/GenBank/DDBJ whole genome shotgun (WGS) entry which is preliminary data.</text>
</comment>
<dbReference type="EMBL" id="RCCI01000005">
    <property type="protein sequence ID" value="RLJ65187.1"/>
    <property type="molecule type" value="Genomic_DNA"/>
</dbReference>
<accession>A0A497XGR1</accession>
<proteinExistence type="predicted"/>
<dbReference type="Pfam" id="PF02566">
    <property type="entry name" value="OsmC"/>
    <property type="match status" value="1"/>
</dbReference>
<dbReference type="RefSeq" id="WP_121241838.1">
    <property type="nucleotide sequence ID" value="NZ_BHVV01000008.1"/>
</dbReference>
<dbReference type="SUPFAM" id="SSF82784">
    <property type="entry name" value="OsmC-like"/>
    <property type="match status" value="1"/>
</dbReference>
<dbReference type="Gene3D" id="3.30.300.20">
    <property type="match status" value="1"/>
</dbReference>
<gene>
    <name evidence="1" type="ORF">DFR35_1843</name>
</gene>
<evidence type="ECO:0000313" key="2">
    <source>
        <dbReference type="Proteomes" id="UP000268908"/>
    </source>
</evidence>
<name>A0A497XGR1_9PROT</name>
<sequence length="133" mass="13459">MGVQVSATVRQIGKSTSEATARNHACLIDRPEAKGGANRGPMGGELMLMGIGGCFMSNLLAAALERGLDLSGASVDVGATLETSPPRFTNIALRVHGGNADPAALREMIATAEAGCIAINTARGATEVTVLPA</sequence>